<reference evidence="1 2" key="1">
    <citation type="submission" date="2020-08" db="EMBL/GenBank/DDBJ databases">
        <title>Genomic Encyclopedia of Type Strains, Phase IV (KMG-IV): sequencing the most valuable type-strain genomes for metagenomic binning, comparative biology and taxonomic classification.</title>
        <authorList>
            <person name="Goeker M."/>
        </authorList>
    </citation>
    <scope>NUCLEOTIDE SEQUENCE [LARGE SCALE GENOMIC DNA]</scope>
    <source>
        <strain evidence="1 2">DSM 21793</strain>
    </source>
</reference>
<accession>A0A839ZYP9</accession>
<evidence type="ECO:0000313" key="2">
    <source>
        <dbReference type="Proteomes" id="UP000530564"/>
    </source>
</evidence>
<evidence type="ECO:0000313" key="1">
    <source>
        <dbReference type="EMBL" id="MBB3890471.1"/>
    </source>
</evidence>
<name>A0A839ZYP9_9CAUL</name>
<dbReference type="AlphaFoldDB" id="A0A839ZYP9"/>
<gene>
    <name evidence="1" type="ORF">GGQ61_001188</name>
</gene>
<dbReference type="EMBL" id="JACIDK010000002">
    <property type="protein sequence ID" value="MBB3890471.1"/>
    <property type="molecule type" value="Genomic_DNA"/>
</dbReference>
<keyword evidence="2" id="KW-1185">Reference proteome</keyword>
<protein>
    <submittedName>
        <fullName evidence="1">Uncharacterized protein</fullName>
    </submittedName>
</protein>
<dbReference type="Proteomes" id="UP000530564">
    <property type="component" value="Unassembled WGS sequence"/>
</dbReference>
<proteinExistence type="predicted"/>
<comment type="caution">
    <text evidence="1">The sequence shown here is derived from an EMBL/GenBank/DDBJ whole genome shotgun (WGS) entry which is preliminary data.</text>
</comment>
<dbReference type="RefSeq" id="WP_183770669.1">
    <property type="nucleotide sequence ID" value="NZ_JACIDK010000002.1"/>
</dbReference>
<sequence length="95" mass="11240">MSVYLATWDLNKEKPEYAAARKRFIDRLNQYETIRDPGLDSVRYISTQLTAEQLSTDLRKYTDANDRIVVSKMVNGDFHGWLKEEVWAWIEARLK</sequence>
<organism evidence="1 2">
    <name type="scientific">Phenylobacterium haematophilum</name>
    <dbReference type="NCBI Taxonomy" id="98513"/>
    <lineage>
        <taxon>Bacteria</taxon>
        <taxon>Pseudomonadati</taxon>
        <taxon>Pseudomonadota</taxon>
        <taxon>Alphaproteobacteria</taxon>
        <taxon>Caulobacterales</taxon>
        <taxon>Caulobacteraceae</taxon>
        <taxon>Phenylobacterium</taxon>
    </lineage>
</organism>